<comment type="caution">
    <text evidence="1">The sequence shown here is derived from an EMBL/GenBank/DDBJ whole genome shotgun (WGS) entry which is preliminary data.</text>
</comment>
<keyword evidence="2" id="KW-1185">Reference proteome</keyword>
<dbReference type="AlphaFoldDB" id="A0ABD0Z4Q6"/>
<name>A0ABD0Z4Q6_9HEMI</name>
<reference evidence="1 2" key="1">
    <citation type="submission" date="2024-07" db="EMBL/GenBank/DDBJ databases">
        <title>Chromosome-level genome assembly of the water stick insect Ranatra chinensis (Heteroptera: Nepidae).</title>
        <authorList>
            <person name="Liu X."/>
        </authorList>
    </citation>
    <scope>NUCLEOTIDE SEQUENCE [LARGE SCALE GENOMIC DNA]</scope>
    <source>
        <strain evidence="1">Cailab_2021Rc</strain>
        <tissue evidence="1">Muscle</tissue>
    </source>
</reference>
<accession>A0ABD0Z4Q6</accession>
<proteinExistence type="predicted"/>
<gene>
    <name evidence="1" type="ORF">AAG570_008759</name>
</gene>
<evidence type="ECO:0000313" key="2">
    <source>
        <dbReference type="Proteomes" id="UP001558652"/>
    </source>
</evidence>
<dbReference type="Proteomes" id="UP001558652">
    <property type="component" value="Unassembled WGS sequence"/>
</dbReference>
<organism evidence="1 2">
    <name type="scientific">Ranatra chinensis</name>
    <dbReference type="NCBI Taxonomy" id="642074"/>
    <lineage>
        <taxon>Eukaryota</taxon>
        <taxon>Metazoa</taxon>
        <taxon>Ecdysozoa</taxon>
        <taxon>Arthropoda</taxon>
        <taxon>Hexapoda</taxon>
        <taxon>Insecta</taxon>
        <taxon>Pterygota</taxon>
        <taxon>Neoptera</taxon>
        <taxon>Paraneoptera</taxon>
        <taxon>Hemiptera</taxon>
        <taxon>Heteroptera</taxon>
        <taxon>Panheteroptera</taxon>
        <taxon>Nepomorpha</taxon>
        <taxon>Nepidae</taxon>
        <taxon>Ranatrinae</taxon>
        <taxon>Ranatra</taxon>
    </lineage>
</organism>
<evidence type="ECO:0000313" key="1">
    <source>
        <dbReference type="EMBL" id="KAL1138697.1"/>
    </source>
</evidence>
<sequence length="117" mass="13408">MGTVSSVNAYDDIAPPSNIGPFAVGFDKRYRDHTKERHLRSMQSLTPPVRHRRMVRQEALADRTFQESYNRACQARVTDVGFSLKKIQNKWDAIENASRIHIPVTLTTRNSTVPARR</sequence>
<dbReference type="EMBL" id="JBFDAA010000003">
    <property type="protein sequence ID" value="KAL1138697.1"/>
    <property type="molecule type" value="Genomic_DNA"/>
</dbReference>
<protein>
    <submittedName>
        <fullName evidence="1">Uncharacterized protein</fullName>
    </submittedName>
</protein>